<organism evidence="3 4">
    <name type="scientific">Pseudomonas wadenswilerensis</name>
    <dbReference type="NCBI Taxonomy" id="1785161"/>
    <lineage>
        <taxon>Bacteria</taxon>
        <taxon>Pseudomonadati</taxon>
        <taxon>Pseudomonadota</taxon>
        <taxon>Gammaproteobacteria</taxon>
        <taxon>Pseudomonadales</taxon>
        <taxon>Pseudomonadaceae</taxon>
        <taxon>Pseudomonas</taxon>
    </lineage>
</organism>
<gene>
    <name evidence="3" type="ORF">CCOS864_04675</name>
</gene>
<dbReference type="SUPFAM" id="SSF51197">
    <property type="entry name" value="Clavaminate synthase-like"/>
    <property type="match status" value="1"/>
</dbReference>
<dbReference type="InterPro" id="IPR007817">
    <property type="entry name" value="Isocyanide_synthase_DIT1"/>
</dbReference>
<feature type="domain" description="TauD/TfdA-like" evidence="2">
    <location>
        <begin position="344"/>
        <end position="583"/>
    </location>
</feature>
<evidence type="ECO:0000313" key="3">
    <source>
        <dbReference type="EMBL" id="SUQ65204.1"/>
    </source>
</evidence>
<keyword evidence="1" id="KW-0560">Oxidoreductase</keyword>
<reference evidence="4" key="1">
    <citation type="submission" date="2018-07" db="EMBL/GenBank/DDBJ databases">
        <authorList>
            <person name="Blom J."/>
        </authorList>
    </citation>
    <scope>NUCLEOTIDE SEQUENCE [LARGE SCALE GENOMIC DNA]</scope>
    <source>
        <strain evidence="4">CCOS 864</strain>
    </source>
</reference>
<dbReference type="InterPro" id="IPR003819">
    <property type="entry name" value="TauD/TfdA-like"/>
</dbReference>
<dbReference type="EMBL" id="UIDD01000011">
    <property type="protein sequence ID" value="SUQ65204.1"/>
    <property type="molecule type" value="Genomic_DNA"/>
</dbReference>
<dbReference type="Gene3D" id="3.60.130.10">
    <property type="entry name" value="Clavaminate synthase-like"/>
    <property type="match status" value="1"/>
</dbReference>
<dbReference type="Proteomes" id="UP000255177">
    <property type="component" value="Unassembled WGS sequence"/>
</dbReference>
<evidence type="ECO:0000256" key="1">
    <source>
        <dbReference type="ARBA" id="ARBA00023002"/>
    </source>
</evidence>
<accession>A0A380T5U9</accession>
<dbReference type="GO" id="GO:0016706">
    <property type="term" value="F:2-oxoglutarate-dependent dioxygenase activity"/>
    <property type="evidence" value="ECO:0007669"/>
    <property type="project" value="UniProtKB-ARBA"/>
</dbReference>
<evidence type="ECO:0000259" key="2">
    <source>
        <dbReference type="Pfam" id="PF02668"/>
    </source>
</evidence>
<proteinExistence type="predicted"/>
<dbReference type="PANTHER" id="PTHR37285">
    <property type="entry name" value="SPORE WALL MATURATION PROTEIN DIT1"/>
    <property type="match status" value="1"/>
</dbReference>
<dbReference type="AlphaFoldDB" id="A0A380T5U9"/>
<dbReference type="Pfam" id="PF02668">
    <property type="entry name" value="TauD"/>
    <property type="match status" value="1"/>
</dbReference>
<dbReference type="RefSeq" id="WP_115088669.1">
    <property type="nucleotide sequence ID" value="NZ_CBCSFG010000003.1"/>
</dbReference>
<keyword evidence="4" id="KW-1185">Reference proteome</keyword>
<evidence type="ECO:0000313" key="4">
    <source>
        <dbReference type="Proteomes" id="UP000255177"/>
    </source>
</evidence>
<dbReference type="PANTHER" id="PTHR37285:SF5">
    <property type="entry name" value="SPORE WALL MATURATION PROTEIN DIT1"/>
    <property type="match status" value="1"/>
</dbReference>
<dbReference type="InterPro" id="IPR042098">
    <property type="entry name" value="TauD-like_sf"/>
</dbReference>
<name>A0A380T5U9_9PSED</name>
<dbReference type="Pfam" id="PF05141">
    <property type="entry name" value="DIT1_PvcA"/>
    <property type="match status" value="1"/>
</dbReference>
<sequence>MQHKDTWIKAVSDVLAGYLLKDGDDRFETAGRANLAISLACFYDQQAPVRLVLPGFPCKSPNARDQTFGVLPDYGETMAIERLDQLGQEIAALHAPGCVVSILSDGTTFNDIVGVPDEVRRTYNQALRELCTTHTINWVSMEDLFPQASSADAVRATLIKQARLPWKSVEALIEQSRHDETLSHAHDKLCSHLYNDLRLCREAGQSEDEHLLQIGYKAYQMMFRGQALNAAVNRFFPEDIRLSVHQYDNAGPKFTLALADGLSRVSSPWHAVPVRHLDGSQTLRGRAEVDIDKHVLVQYQGRPWLYHETLGESLQEFEFELQKRPLFGLLVRDPLGLGFERFSTQLLEALVETFGFVCLRGCSFDDRDSFARDCERFGTIYQWAFGKVHVVKPADKPEGVVHSLEKTPLHWDLNMLPSSDAQVQRDPKFCASKFMLYCKTPPQAGEGQTTIVDSRNALRKVGNQVARQWQTVDITYYTRMTYFGGSPRSYSLVDLHPRTGERILRYQEGTDSTLQTLSQEVQGFEAQAQQALLEQLNALAYDEDCLIAHEWAEGDLVLIDNYQTLHGRLPMSPASASRELWRVQVY</sequence>
<protein>
    <submittedName>
        <fullName evidence="3">Spore wall maturation protein DIT1</fullName>
    </submittedName>
</protein>